<evidence type="ECO:0000256" key="2">
    <source>
        <dbReference type="SAM" id="Phobius"/>
    </source>
</evidence>
<evidence type="ECO:0000313" key="3">
    <source>
        <dbReference type="EMBL" id="QDT37477.1"/>
    </source>
</evidence>
<feature type="transmembrane region" description="Helical" evidence="2">
    <location>
        <begin position="53"/>
        <end position="74"/>
    </location>
</feature>
<name>A0A517R0Q2_9PLAN</name>
<feature type="transmembrane region" description="Helical" evidence="2">
    <location>
        <begin position="80"/>
        <end position="102"/>
    </location>
</feature>
<dbReference type="RefSeq" id="WP_145363586.1">
    <property type="nucleotide sequence ID" value="NZ_CP036268.1"/>
</dbReference>
<keyword evidence="2" id="KW-0472">Membrane</keyword>
<organism evidence="3 4">
    <name type="scientific">Stratiformator vulcanicus</name>
    <dbReference type="NCBI Taxonomy" id="2527980"/>
    <lineage>
        <taxon>Bacteria</taxon>
        <taxon>Pseudomonadati</taxon>
        <taxon>Planctomycetota</taxon>
        <taxon>Planctomycetia</taxon>
        <taxon>Planctomycetales</taxon>
        <taxon>Planctomycetaceae</taxon>
        <taxon>Stratiformator</taxon>
    </lineage>
</organism>
<keyword evidence="2" id="KW-0812">Transmembrane</keyword>
<sequence>MIDLYPIAFGLFLVVLGIAFLRGHWKTWQKHRSTDDADSAELKFHRSQFRRRVQTSALIIAIGILIPVGDLVFVRNADPLLFGFFWVGVLVLVIWVVAMAIADIVASRLYTRNAIEDIEQRKRALEQEVAALRRELHTPQRNGRE</sequence>
<dbReference type="Proteomes" id="UP000317318">
    <property type="component" value="Chromosome"/>
</dbReference>
<accession>A0A517R0Q2</accession>
<keyword evidence="4" id="KW-1185">Reference proteome</keyword>
<gene>
    <name evidence="3" type="ORF">Pan189_18570</name>
</gene>
<evidence type="ECO:0000256" key="1">
    <source>
        <dbReference type="SAM" id="Coils"/>
    </source>
</evidence>
<dbReference type="OrthoDB" id="292174at2"/>
<proteinExistence type="predicted"/>
<dbReference type="EMBL" id="CP036268">
    <property type="protein sequence ID" value="QDT37477.1"/>
    <property type="molecule type" value="Genomic_DNA"/>
</dbReference>
<dbReference type="AlphaFoldDB" id="A0A517R0Q2"/>
<feature type="transmembrane region" description="Helical" evidence="2">
    <location>
        <begin position="6"/>
        <end position="25"/>
    </location>
</feature>
<evidence type="ECO:0000313" key="4">
    <source>
        <dbReference type="Proteomes" id="UP000317318"/>
    </source>
</evidence>
<keyword evidence="2" id="KW-1133">Transmembrane helix</keyword>
<feature type="coiled-coil region" evidence="1">
    <location>
        <begin position="108"/>
        <end position="135"/>
    </location>
</feature>
<protein>
    <submittedName>
        <fullName evidence="3">Uncharacterized protein</fullName>
    </submittedName>
</protein>
<dbReference type="KEGG" id="svp:Pan189_18570"/>
<keyword evidence="1" id="KW-0175">Coiled coil</keyword>
<reference evidence="3 4" key="1">
    <citation type="submission" date="2019-02" db="EMBL/GenBank/DDBJ databases">
        <title>Deep-cultivation of Planctomycetes and their phenomic and genomic characterization uncovers novel biology.</title>
        <authorList>
            <person name="Wiegand S."/>
            <person name="Jogler M."/>
            <person name="Boedeker C."/>
            <person name="Pinto D."/>
            <person name="Vollmers J."/>
            <person name="Rivas-Marin E."/>
            <person name="Kohn T."/>
            <person name="Peeters S.H."/>
            <person name="Heuer A."/>
            <person name="Rast P."/>
            <person name="Oberbeckmann S."/>
            <person name="Bunk B."/>
            <person name="Jeske O."/>
            <person name="Meyerdierks A."/>
            <person name="Storesund J.E."/>
            <person name="Kallscheuer N."/>
            <person name="Luecker S."/>
            <person name="Lage O.M."/>
            <person name="Pohl T."/>
            <person name="Merkel B.J."/>
            <person name="Hornburger P."/>
            <person name="Mueller R.-W."/>
            <person name="Bruemmer F."/>
            <person name="Labrenz M."/>
            <person name="Spormann A.M."/>
            <person name="Op den Camp H."/>
            <person name="Overmann J."/>
            <person name="Amann R."/>
            <person name="Jetten M.S.M."/>
            <person name="Mascher T."/>
            <person name="Medema M.H."/>
            <person name="Devos D.P."/>
            <person name="Kaster A.-K."/>
            <person name="Ovreas L."/>
            <person name="Rohde M."/>
            <person name="Galperin M.Y."/>
            <person name="Jogler C."/>
        </authorList>
    </citation>
    <scope>NUCLEOTIDE SEQUENCE [LARGE SCALE GENOMIC DNA]</scope>
    <source>
        <strain evidence="3 4">Pan189</strain>
    </source>
</reference>